<evidence type="ECO:0000313" key="3">
    <source>
        <dbReference type="EMBL" id="PQO35348.1"/>
    </source>
</evidence>
<evidence type="ECO:0000259" key="2">
    <source>
        <dbReference type="Pfam" id="PF07596"/>
    </source>
</evidence>
<organism evidence="3 4">
    <name type="scientific">Blastopirellula marina</name>
    <dbReference type="NCBI Taxonomy" id="124"/>
    <lineage>
        <taxon>Bacteria</taxon>
        <taxon>Pseudomonadati</taxon>
        <taxon>Planctomycetota</taxon>
        <taxon>Planctomycetia</taxon>
        <taxon>Pirellulales</taxon>
        <taxon>Pirellulaceae</taxon>
        <taxon>Blastopirellula</taxon>
    </lineage>
</organism>
<dbReference type="OrthoDB" id="285651at2"/>
<name>A0A2S8FT41_9BACT</name>
<dbReference type="EMBL" id="PUIB01000015">
    <property type="protein sequence ID" value="PQO35348.1"/>
    <property type="molecule type" value="Genomic_DNA"/>
</dbReference>
<keyword evidence="1" id="KW-1133">Transmembrane helix</keyword>
<dbReference type="Pfam" id="PF07596">
    <property type="entry name" value="SBP_bac_10"/>
    <property type="match status" value="1"/>
</dbReference>
<dbReference type="InterPro" id="IPR011453">
    <property type="entry name" value="DUF1559"/>
</dbReference>
<reference evidence="3 4" key="1">
    <citation type="submission" date="2018-02" db="EMBL/GenBank/DDBJ databases">
        <title>Comparative genomes isolates from brazilian mangrove.</title>
        <authorList>
            <person name="Araujo J.E."/>
            <person name="Taketani R.G."/>
            <person name="Silva M.C.P."/>
            <person name="Loureco M.V."/>
            <person name="Andreote F.D."/>
        </authorList>
    </citation>
    <scope>NUCLEOTIDE SEQUENCE [LARGE SCALE GENOMIC DNA]</scope>
    <source>
        <strain evidence="3 4">NAP PRIS-MGV</strain>
    </source>
</reference>
<dbReference type="PANTHER" id="PTHR30093">
    <property type="entry name" value="GENERAL SECRETION PATHWAY PROTEIN G"/>
    <property type="match status" value="1"/>
</dbReference>
<sequence length="241" mass="26666">MTARTIIRRPGRQLVFLPCMVMVGLVLLVALIGLRLATPWLRQMIDMANQKVTSANVRQIALAMYNYHDVYGELPPPYVADEYGNPMHSWRVLILPFLESSDVYSRYDFSEPWDGPNNSLLFDDRPSPYKDPRMPVDDGRRTSIQVISGAGAIFDPTASGVSFKSVTDGLMGTVLVIENCAEPVIWTKPDDTSPEDFLAGKAIGDVHGGEAILSMADGQSTTYRKSDLPQAKRWITRAAGD</sequence>
<comment type="caution">
    <text evidence="3">The sequence shown here is derived from an EMBL/GenBank/DDBJ whole genome shotgun (WGS) entry which is preliminary data.</text>
</comment>
<dbReference type="AlphaFoldDB" id="A0A2S8FT41"/>
<keyword evidence="1" id="KW-0472">Membrane</keyword>
<protein>
    <recommendedName>
        <fullName evidence="2">DUF1559 domain-containing protein</fullName>
    </recommendedName>
</protein>
<gene>
    <name evidence="3" type="ORF">C5Y98_13340</name>
</gene>
<proteinExistence type="predicted"/>
<evidence type="ECO:0000256" key="1">
    <source>
        <dbReference type="SAM" id="Phobius"/>
    </source>
</evidence>
<evidence type="ECO:0000313" key="4">
    <source>
        <dbReference type="Proteomes" id="UP000239388"/>
    </source>
</evidence>
<keyword evidence="1" id="KW-0812">Transmembrane</keyword>
<feature type="domain" description="DUF1559" evidence="2">
    <location>
        <begin position="54"/>
        <end position="123"/>
    </location>
</feature>
<dbReference type="PANTHER" id="PTHR30093:SF2">
    <property type="entry name" value="TYPE II SECRETION SYSTEM PROTEIN H"/>
    <property type="match status" value="1"/>
</dbReference>
<feature type="transmembrane region" description="Helical" evidence="1">
    <location>
        <begin position="15"/>
        <end position="37"/>
    </location>
</feature>
<dbReference type="RefSeq" id="WP_105354761.1">
    <property type="nucleotide sequence ID" value="NZ_PUIB01000015.1"/>
</dbReference>
<accession>A0A2S8FT41</accession>
<dbReference type="Proteomes" id="UP000239388">
    <property type="component" value="Unassembled WGS sequence"/>
</dbReference>